<dbReference type="InterPro" id="IPR000774">
    <property type="entry name" value="PPIase_FKBP_N"/>
</dbReference>
<protein>
    <recommendedName>
        <fullName evidence="6">Peptidyl-prolyl cis-trans isomerase</fullName>
        <ecNumber evidence="6">5.2.1.8</ecNumber>
    </recommendedName>
</protein>
<dbReference type="InterPro" id="IPR001179">
    <property type="entry name" value="PPIase_FKBP_dom"/>
</dbReference>
<feature type="chain" id="PRO_5002968904" description="Peptidyl-prolyl cis-trans isomerase" evidence="8">
    <location>
        <begin position="23"/>
        <end position="278"/>
    </location>
</feature>
<evidence type="ECO:0000256" key="4">
    <source>
        <dbReference type="ARBA" id="ARBA00023235"/>
    </source>
</evidence>
<comment type="catalytic activity">
    <reaction evidence="1 5 6">
        <text>[protein]-peptidylproline (omega=180) = [protein]-peptidylproline (omega=0)</text>
        <dbReference type="Rhea" id="RHEA:16237"/>
        <dbReference type="Rhea" id="RHEA-COMP:10747"/>
        <dbReference type="Rhea" id="RHEA-COMP:10748"/>
        <dbReference type="ChEBI" id="CHEBI:83833"/>
        <dbReference type="ChEBI" id="CHEBI:83834"/>
        <dbReference type="EC" id="5.2.1.8"/>
    </reaction>
</comment>
<dbReference type="Gene3D" id="3.10.50.40">
    <property type="match status" value="1"/>
</dbReference>
<dbReference type="eggNOG" id="COG0545">
    <property type="taxonomic scope" value="Bacteria"/>
</dbReference>
<dbReference type="Gene3D" id="1.10.287.460">
    <property type="entry name" value="Peptidyl-prolyl cis-trans isomerase, FKBP-type, N-terminal domain"/>
    <property type="match status" value="1"/>
</dbReference>
<dbReference type="Pfam" id="PF00254">
    <property type="entry name" value="FKBP_C"/>
    <property type="match status" value="1"/>
</dbReference>
<dbReference type="EMBL" id="ACKO02000016">
    <property type="protein sequence ID" value="EET43744.1"/>
    <property type="molecule type" value="Genomic_DNA"/>
</dbReference>
<dbReference type="InterPro" id="IPR046357">
    <property type="entry name" value="PPIase_dom_sf"/>
</dbReference>
<dbReference type="EC" id="5.2.1.8" evidence="6"/>
<evidence type="ECO:0000256" key="3">
    <source>
        <dbReference type="ARBA" id="ARBA00023110"/>
    </source>
</evidence>
<dbReference type="Proteomes" id="UP000005365">
    <property type="component" value="Unassembled WGS sequence"/>
</dbReference>
<keyword evidence="8" id="KW-0732">Signal</keyword>
<dbReference type="PANTHER" id="PTHR43811">
    <property type="entry name" value="FKBP-TYPE PEPTIDYL-PROLYL CIS-TRANS ISOMERASE FKPA"/>
    <property type="match status" value="1"/>
</dbReference>
<dbReference type="RefSeq" id="WP_003759786.1">
    <property type="nucleotide sequence ID" value="NZ_ACKO02000016.1"/>
</dbReference>
<evidence type="ECO:0000256" key="6">
    <source>
        <dbReference type="RuleBase" id="RU003915"/>
    </source>
</evidence>
<reference evidence="10" key="1">
    <citation type="submission" date="2009-07" db="EMBL/GenBank/DDBJ databases">
        <authorList>
            <person name="Weinstock G."/>
            <person name="Sodergren E."/>
            <person name="Clifton S."/>
            <person name="Fulton L."/>
            <person name="Fulton B."/>
            <person name="Courtney L."/>
            <person name="Fronick C."/>
            <person name="Harrison M."/>
            <person name="Strong C."/>
            <person name="Farmer C."/>
            <person name="Delahaunty K."/>
            <person name="Markovic C."/>
            <person name="Hall O."/>
            <person name="Minx P."/>
            <person name="Tomlinson C."/>
            <person name="Mitreva M."/>
            <person name="Nelson J."/>
            <person name="Hou S."/>
            <person name="Wollam A."/>
            <person name="Pepin K.H."/>
            <person name="Johnson M."/>
            <person name="Bhonagiri V."/>
            <person name="Nash W.E."/>
            <person name="Warren W."/>
            <person name="Chinwalla A."/>
            <person name="Mardis E.R."/>
            <person name="Wilson R.K."/>
        </authorList>
    </citation>
    <scope>NUCLEOTIDE SEQUENCE [LARGE SCALE GENOMIC DNA]</scope>
    <source>
        <strain evidence="10">ATCC 29256</strain>
    </source>
</reference>
<accession>C6M7J6</accession>
<evidence type="ECO:0000256" key="1">
    <source>
        <dbReference type="ARBA" id="ARBA00000971"/>
    </source>
</evidence>
<evidence type="ECO:0000256" key="8">
    <source>
        <dbReference type="SAM" id="SignalP"/>
    </source>
</evidence>
<dbReference type="PROSITE" id="PS50059">
    <property type="entry name" value="FKBP_PPIASE"/>
    <property type="match status" value="1"/>
</dbReference>
<dbReference type="Pfam" id="PF01346">
    <property type="entry name" value="FKBP_N"/>
    <property type="match status" value="1"/>
</dbReference>
<dbReference type="SUPFAM" id="SSF54534">
    <property type="entry name" value="FKBP-like"/>
    <property type="match status" value="1"/>
</dbReference>
<dbReference type="GO" id="GO:0003755">
    <property type="term" value="F:peptidyl-prolyl cis-trans isomerase activity"/>
    <property type="evidence" value="ECO:0007669"/>
    <property type="project" value="UniProtKB-UniRule"/>
</dbReference>
<evidence type="ECO:0000256" key="7">
    <source>
        <dbReference type="SAM" id="MobiDB-lite"/>
    </source>
</evidence>
<evidence type="ECO:0000313" key="11">
    <source>
        <dbReference type="Proteomes" id="UP000005365"/>
    </source>
</evidence>
<feature type="domain" description="PPIase FKBP-type" evidence="9">
    <location>
        <begin position="178"/>
        <end position="270"/>
    </location>
</feature>
<evidence type="ECO:0000256" key="5">
    <source>
        <dbReference type="PROSITE-ProRule" id="PRU00277"/>
    </source>
</evidence>
<feature type="compositionally biased region" description="Low complexity" evidence="7">
    <location>
        <begin position="25"/>
        <end position="41"/>
    </location>
</feature>
<keyword evidence="11" id="KW-1185">Reference proteome</keyword>
<keyword evidence="3 5" id="KW-0697">Rotamase</keyword>
<name>C6M7J6_NEISI</name>
<feature type="region of interest" description="Disordered" evidence="7">
    <location>
        <begin position="23"/>
        <end position="57"/>
    </location>
</feature>
<dbReference type="GO" id="GO:0006457">
    <property type="term" value="P:protein folding"/>
    <property type="evidence" value="ECO:0007669"/>
    <property type="project" value="InterPro"/>
</dbReference>
<evidence type="ECO:0000313" key="10">
    <source>
        <dbReference type="EMBL" id="EET43744.1"/>
    </source>
</evidence>
<keyword evidence="4 5" id="KW-0413">Isomerase</keyword>
<evidence type="ECO:0000259" key="9">
    <source>
        <dbReference type="PROSITE" id="PS50059"/>
    </source>
</evidence>
<organism evidence="10 11">
    <name type="scientific">Neisseria sicca ATCC 29256</name>
    <dbReference type="NCBI Taxonomy" id="547045"/>
    <lineage>
        <taxon>Bacteria</taxon>
        <taxon>Pseudomonadati</taxon>
        <taxon>Pseudomonadota</taxon>
        <taxon>Betaproteobacteria</taxon>
        <taxon>Neisseriales</taxon>
        <taxon>Neisseriaceae</taxon>
        <taxon>Neisseria</taxon>
    </lineage>
</organism>
<dbReference type="InterPro" id="IPR036944">
    <property type="entry name" value="PPIase_FKBP_N_sf"/>
</dbReference>
<feature type="compositionally biased region" description="Basic and acidic residues" evidence="7">
    <location>
        <begin position="42"/>
        <end position="57"/>
    </location>
</feature>
<feature type="signal peptide" evidence="8">
    <location>
        <begin position="1"/>
        <end position="22"/>
    </location>
</feature>
<sequence>MNKTLKLSMLALIATFSLTACSNKTPDTSSTTTTPSSLDGTTAKETEASAESDKSSSFKSQVEKDSYAVGIVMGGSVKQLKDLGFEVDMKAFFNAVQSVYDGKQTKLSEPEASTALMGIMEELHYKANKKYEEEARANKEKGEAFLKENATKEGVKTTASGLQYKMIKEGTGRQPRKNDLVHVEYEGRLIDGTVFDSSKEGVSDDGVGGIISFRLDQTIPGWIEGLQLLKAGGEATFYIPAKLAYGEEKLGNKIGPNSVLIFDVKLVKIDRNGKHRIR</sequence>
<comment type="similarity">
    <text evidence="2 6">Belongs to the FKBP-type PPIase family.</text>
</comment>
<proteinExistence type="inferred from homology"/>
<gene>
    <name evidence="10" type="ORF">NEISICOT_02505</name>
</gene>
<dbReference type="PANTHER" id="PTHR43811:SF57">
    <property type="entry name" value="FKBP-TYPE PEPTIDYL-PROLYL CIS-TRANS ISOMERASE FKPA-RELATED"/>
    <property type="match status" value="1"/>
</dbReference>
<comment type="caution">
    <text evidence="10">The sequence shown here is derived from an EMBL/GenBank/DDBJ whole genome shotgun (WGS) entry which is preliminary data.</text>
</comment>
<dbReference type="PROSITE" id="PS51257">
    <property type="entry name" value="PROKAR_LIPOPROTEIN"/>
    <property type="match status" value="1"/>
</dbReference>
<dbReference type="AlphaFoldDB" id="C6M7J6"/>
<evidence type="ECO:0000256" key="2">
    <source>
        <dbReference type="ARBA" id="ARBA00006577"/>
    </source>
</evidence>